<dbReference type="EMBL" id="CM031825">
    <property type="protein sequence ID" value="KAG6732888.1"/>
    <property type="molecule type" value="Genomic_DNA"/>
</dbReference>
<reference evidence="2" key="1">
    <citation type="submission" date="2021-01" db="EMBL/GenBank/DDBJ databases">
        <authorList>
            <person name="Lovell J.T."/>
            <person name="Bentley N."/>
            <person name="Bhattarai G."/>
            <person name="Jenkins J.W."/>
            <person name="Sreedasyam A."/>
            <person name="Alarcon Y."/>
            <person name="Bock C."/>
            <person name="Boston L."/>
            <person name="Carlson J."/>
            <person name="Cervantes K."/>
            <person name="Clermont K."/>
            <person name="Krom N."/>
            <person name="Kubenka K."/>
            <person name="Mamidi S."/>
            <person name="Mattison C."/>
            <person name="Monteros M."/>
            <person name="Pisani C."/>
            <person name="Plott C."/>
            <person name="Rajasekar S."/>
            <person name="Rhein H.S."/>
            <person name="Rohla C."/>
            <person name="Song M."/>
            <person name="Hilaire R.S."/>
            <person name="Shu S."/>
            <person name="Wells L."/>
            <person name="Wang X."/>
            <person name="Webber J."/>
            <person name="Heerema R.J."/>
            <person name="Klein P."/>
            <person name="Conner P."/>
            <person name="Grauke L."/>
            <person name="Grimwood J."/>
            <person name="Schmutz J."/>
            <person name="Randall J.J."/>
        </authorList>
    </citation>
    <scope>NUCLEOTIDE SEQUENCE</scope>
    <source>
        <tissue evidence="2">Leaf</tissue>
    </source>
</reference>
<comment type="caution">
    <text evidence="2">The sequence shown here is derived from an EMBL/GenBank/DDBJ whole genome shotgun (WGS) entry which is preliminary data.</text>
</comment>
<gene>
    <name evidence="2" type="ORF">I3842_01G199100</name>
</gene>
<accession>A0A922G5Y6</accession>
<dbReference type="Proteomes" id="UP000811246">
    <property type="component" value="Chromosome 1"/>
</dbReference>
<evidence type="ECO:0000313" key="2">
    <source>
        <dbReference type="EMBL" id="KAG6732888.1"/>
    </source>
</evidence>
<dbReference type="AlphaFoldDB" id="A0A922G5Y6"/>
<dbReference type="PANTHER" id="PTHR35046:SF26">
    <property type="entry name" value="RNA-DIRECTED DNA POLYMERASE"/>
    <property type="match status" value="1"/>
</dbReference>
<feature type="domain" description="Integrase catalytic" evidence="1">
    <location>
        <begin position="1"/>
        <end position="125"/>
    </location>
</feature>
<dbReference type="InterPro" id="IPR001584">
    <property type="entry name" value="Integrase_cat-core"/>
</dbReference>
<dbReference type="PANTHER" id="PTHR35046">
    <property type="entry name" value="ZINC KNUCKLE (CCHC-TYPE) FAMILY PROTEIN"/>
    <property type="match status" value="1"/>
</dbReference>
<sequence length="302" mass="34058">MAHFIPCSKTSDASKVARLCFNEIVKLYGLPKTIVSDRDVHFTSHFWRTLWHIVGTKLKFSTAYHPQTDGQTKVVNCSLGNLLRCLVQENLRNWDLILPTTQIAYNSSVNRSLGMSPFEVVHGYKPRKPLDLIPMSSHASVSMSVEAFAQHLHDLHFEINKQLETNNASYKLRADLHKRHVEFNVGDYVMVRIRPERYPPGSASKLQARSAGPFKILKRVGPNVYVIDLPSHFGCHSTFNVEDLVAYKGHFNPSNDPLLPPSVDLDPEPFITPTPIPSITAHKDKIDTILDEQIVLTNDGEV</sequence>
<evidence type="ECO:0000259" key="1">
    <source>
        <dbReference type="PROSITE" id="PS50994"/>
    </source>
</evidence>
<dbReference type="PROSITE" id="PS50994">
    <property type="entry name" value="INTEGRASE"/>
    <property type="match status" value="1"/>
</dbReference>
<dbReference type="GO" id="GO:0015074">
    <property type="term" value="P:DNA integration"/>
    <property type="evidence" value="ECO:0007669"/>
    <property type="project" value="InterPro"/>
</dbReference>
<organism evidence="2 3">
    <name type="scientific">Carya illinoinensis</name>
    <name type="common">Pecan</name>
    <dbReference type="NCBI Taxonomy" id="32201"/>
    <lineage>
        <taxon>Eukaryota</taxon>
        <taxon>Viridiplantae</taxon>
        <taxon>Streptophyta</taxon>
        <taxon>Embryophyta</taxon>
        <taxon>Tracheophyta</taxon>
        <taxon>Spermatophyta</taxon>
        <taxon>Magnoliopsida</taxon>
        <taxon>eudicotyledons</taxon>
        <taxon>Gunneridae</taxon>
        <taxon>Pentapetalae</taxon>
        <taxon>rosids</taxon>
        <taxon>fabids</taxon>
        <taxon>Fagales</taxon>
        <taxon>Juglandaceae</taxon>
        <taxon>Carya</taxon>
    </lineage>
</organism>
<name>A0A922G5Y6_CARIL</name>
<protein>
    <recommendedName>
        <fullName evidence="1">Integrase catalytic domain-containing protein</fullName>
    </recommendedName>
</protein>
<proteinExistence type="predicted"/>
<evidence type="ECO:0000313" key="3">
    <source>
        <dbReference type="Proteomes" id="UP000811246"/>
    </source>
</evidence>
<dbReference type="InterPro" id="IPR056924">
    <property type="entry name" value="SH3_Tf2-1"/>
</dbReference>
<dbReference type="Pfam" id="PF24626">
    <property type="entry name" value="SH3_Tf2-1"/>
    <property type="match status" value="1"/>
</dbReference>